<dbReference type="Proteomes" id="UP001524499">
    <property type="component" value="Unassembled WGS sequence"/>
</dbReference>
<dbReference type="SUPFAM" id="SSF48452">
    <property type="entry name" value="TPR-like"/>
    <property type="match status" value="1"/>
</dbReference>
<comment type="caution">
    <text evidence="2">The sequence shown here is derived from an EMBL/GenBank/DDBJ whole genome shotgun (WGS) entry which is preliminary data.</text>
</comment>
<evidence type="ECO:0000313" key="2">
    <source>
        <dbReference type="EMBL" id="MCQ8104395.1"/>
    </source>
</evidence>
<dbReference type="InterPro" id="IPR011990">
    <property type="entry name" value="TPR-like_helical_dom_sf"/>
</dbReference>
<reference evidence="2 3" key="1">
    <citation type="submission" date="2022-07" db="EMBL/GenBank/DDBJ databases">
        <title>Methylomonas rivi sp. nov., Methylomonas rosea sp. nov., Methylomonas aureus sp. nov. and Methylomonas subterranea sp. nov., four novel methanotrophs isolated from a freshwater creek and the deep terrestrial subsurface.</title>
        <authorList>
            <person name="Abin C."/>
            <person name="Sankaranarayanan K."/>
            <person name="Garner C."/>
            <person name="Sindelar R."/>
            <person name="Kotary K."/>
            <person name="Garner R."/>
            <person name="Barclay S."/>
            <person name="Lawson P."/>
            <person name="Krumholz L."/>
        </authorList>
    </citation>
    <scope>NUCLEOTIDE SEQUENCE [LARGE SCALE GENOMIC DNA]</scope>
    <source>
        <strain evidence="2 3">SURF-2</strain>
    </source>
</reference>
<name>A0ABT1TG02_9GAMM</name>
<proteinExistence type="predicted"/>
<organism evidence="2 3">
    <name type="scientific">Methylomonas subterranea</name>
    <dbReference type="NCBI Taxonomy" id="2952225"/>
    <lineage>
        <taxon>Bacteria</taxon>
        <taxon>Pseudomonadati</taxon>
        <taxon>Pseudomonadota</taxon>
        <taxon>Gammaproteobacteria</taxon>
        <taxon>Methylococcales</taxon>
        <taxon>Methylococcaceae</taxon>
        <taxon>Methylomonas</taxon>
    </lineage>
</organism>
<dbReference type="RefSeq" id="WP_256602198.1">
    <property type="nucleotide sequence ID" value="NZ_JANIBJ010000015.1"/>
</dbReference>
<sequence>MRALRHKLIWAALVASLLLAATQLWSLYRIHRENALIAEWVAWAGQSAAHQAGKGGDGLPEVSPSYGNSPQARLARAIYLRNKRRYAEALDILSLVVGQGDSRLQAQSRYSLGNLYLSQARDEVEAGRINQAMPLLTLAKQAYRQALTLDSGFWDAKYNLELAMKLLPEFDRISPTEPDDDAAKPSQLWTTVPGFPRGLP</sequence>
<evidence type="ECO:0000256" key="1">
    <source>
        <dbReference type="SAM" id="MobiDB-lite"/>
    </source>
</evidence>
<protein>
    <submittedName>
        <fullName evidence="2">MxaK protein</fullName>
    </submittedName>
</protein>
<keyword evidence="3" id="KW-1185">Reference proteome</keyword>
<dbReference type="Gene3D" id="1.25.40.10">
    <property type="entry name" value="Tetratricopeptide repeat domain"/>
    <property type="match status" value="1"/>
</dbReference>
<dbReference type="EMBL" id="JANIBJ010000015">
    <property type="protein sequence ID" value="MCQ8104395.1"/>
    <property type="molecule type" value="Genomic_DNA"/>
</dbReference>
<feature type="region of interest" description="Disordered" evidence="1">
    <location>
        <begin position="175"/>
        <end position="200"/>
    </location>
</feature>
<accession>A0ABT1TG02</accession>
<evidence type="ECO:0000313" key="3">
    <source>
        <dbReference type="Proteomes" id="UP001524499"/>
    </source>
</evidence>
<gene>
    <name evidence="2" type="ORF">NP590_09800</name>
</gene>